<keyword evidence="5" id="KW-1185">Reference proteome</keyword>
<name>A0A7H0VFK6_9FLAO</name>
<dbReference type="Proteomes" id="UP000516305">
    <property type="component" value="Chromosome"/>
</dbReference>
<evidence type="ECO:0000259" key="3">
    <source>
        <dbReference type="Pfam" id="PF01103"/>
    </source>
</evidence>
<evidence type="ECO:0000313" key="5">
    <source>
        <dbReference type="Proteomes" id="UP000516305"/>
    </source>
</evidence>
<sequence length="532" mass="60996">MAGRLLSIFVLFMLSLVLKAQDYSVISPKASWTRELEQTLQDSLNPTQLRWKIQEAGFWLHYWKGDSLYSGNKLEIGELKILNGSDSLDYKHPDALALNDSNFRIVLSRKLRQQSNLGYPFAAFRLMDYQVIDDHLNARLQLDSGPFIQFDSIVVLGYDDIHLPLLYQEINWQKASPYSDLYLQNLQDYIGRTAYLQMERAPAVAFFPNKARLYLYLKKRSSNLINGVLGLNTDDEGNTQLTGDFQLKLLNLFNRGEGIELRWQSPGAQAQEFELGFRYPYLFNSPLGLAAQIEIFRQDSSFVRQEFNLNLPYRLAQAAHFSLGLTYFSSEPLGIADDSRLIKSVQTLRFNLGFDIDRRNDAIVARKGYALELSLGSGQRQSEGVESRQFAWHSNFQYFAPYKRWVWHQEIQSAGLSGPNLQDNEVFRLGGLRSLRGFNEWTFFSPAYGILRSELRYMLGSYDYLSAFADLGFAERQALNRGLWDRHSGIGLGLNFQTKGGIFSLFLAVGQSNLDSYDFRAGKIHLAYVNRF</sequence>
<protein>
    <submittedName>
        <fullName evidence="4">BamA/TamA family outer membrane protein</fullName>
    </submittedName>
</protein>
<proteinExistence type="predicted"/>
<dbReference type="Gene3D" id="2.40.160.50">
    <property type="entry name" value="membrane protein fhac: a member of the omp85/tpsb transporter family"/>
    <property type="match status" value="1"/>
</dbReference>
<feature type="domain" description="Bacterial surface antigen (D15)" evidence="3">
    <location>
        <begin position="251"/>
        <end position="504"/>
    </location>
</feature>
<accession>A0A7H0VFK6</accession>
<dbReference type="RefSeq" id="WP_210759031.1">
    <property type="nucleotide sequence ID" value="NZ_CP060139.1"/>
</dbReference>
<organism evidence="4 5">
    <name type="scientific">Croceimicrobium hydrocarbonivorans</name>
    <dbReference type="NCBI Taxonomy" id="2761580"/>
    <lineage>
        <taxon>Bacteria</taxon>
        <taxon>Pseudomonadati</taxon>
        <taxon>Bacteroidota</taxon>
        <taxon>Flavobacteriia</taxon>
        <taxon>Flavobacteriales</taxon>
        <taxon>Owenweeksiaceae</taxon>
        <taxon>Croceimicrobium</taxon>
    </lineage>
</organism>
<dbReference type="KEGG" id="chyd:H4K34_01280"/>
<dbReference type="InterPro" id="IPR000184">
    <property type="entry name" value="Bac_surfAg_D15"/>
</dbReference>
<reference evidence="4 5" key="1">
    <citation type="submission" date="2020-08" db="EMBL/GenBank/DDBJ databases">
        <title>Croceimicrobium hydrocarbonivorans gen. nov., sp. nov., a novel marine bacterium isolated from a bacterial consortium that degrades polyethylene terephthalate.</title>
        <authorList>
            <person name="Liu R."/>
        </authorList>
    </citation>
    <scope>NUCLEOTIDE SEQUENCE [LARGE SCALE GENOMIC DNA]</scope>
    <source>
        <strain evidence="4 5">A20-9</strain>
    </source>
</reference>
<comment type="subcellular location">
    <subcellularLocation>
        <location evidence="1">Membrane</location>
    </subcellularLocation>
</comment>
<evidence type="ECO:0000256" key="1">
    <source>
        <dbReference type="ARBA" id="ARBA00004370"/>
    </source>
</evidence>
<gene>
    <name evidence="4" type="ORF">H4K34_01280</name>
</gene>
<dbReference type="EMBL" id="CP060139">
    <property type="protein sequence ID" value="QNR24504.1"/>
    <property type="molecule type" value="Genomic_DNA"/>
</dbReference>
<dbReference type="AlphaFoldDB" id="A0A7H0VFK6"/>
<dbReference type="GO" id="GO:0019867">
    <property type="term" value="C:outer membrane"/>
    <property type="evidence" value="ECO:0007669"/>
    <property type="project" value="InterPro"/>
</dbReference>
<keyword evidence="2" id="KW-0472">Membrane</keyword>
<evidence type="ECO:0000313" key="4">
    <source>
        <dbReference type="EMBL" id="QNR24504.1"/>
    </source>
</evidence>
<evidence type="ECO:0000256" key="2">
    <source>
        <dbReference type="ARBA" id="ARBA00023136"/>
    </source>
</evidence>
<dbReference type="Pfam" id="PF01103">
    <property type="entry name" value="Omp85"/>
    <property type="match status" value="1"/>
</dbReference>